<dbReference type="InterPro" id="IPR011992">
    <property type="entry name" value="EF-hand-dom_pair"/>
</dbReference>
<evidence type="ECO:0000313" key="2">
    <source>
        <dbReference type="EMBL" id="MDT0440476.1"/>
    </source>
</evidence>
<proteinExistence type="predicted"/>
<accession>A0ABD5F0A3</accession>
<reference evidence="3" key="1">
    <citation type="submission" date="2023-07" db="EMBL/GenBank/DDBJ databases">
        <title>30 novel species of actinomycetes from the DSMZ collection.</title>
        <authorList>
            <person name="Nouioui I."/>
        </authorList>
    </citation>
    <scope>NUCLEOTIDE SEQUENCE [LARGE SCALE GENOMIC DNA]</scope>
    <source>
        <strain evidence="3">DSM 41981</strain>
    </source>
</reference>
<dbReference type="PROSITE" id="PS00018">
    <property type="entry name" value="EF_HAND_1"/>
    <property type="match status" value="3"/>
</dbReference>
<dbReference type="RefSeq" id="WP_093832564.1">
    <property type="nucleotide sequence ID" value="NZ_JAVRES010000048.1"/>
</dbReference>
<gene>
    <name evidence="2" type="ORF">RM877_38170</name>
</gene>
<dbReference type="Gene3D" id="1.10.238.10">
    <property type="entry name" value="EF-hand"/>
    <property type="match status" value="1"/>
</dbReference>
<dbReference type="AlphaFoldDB" id="A0ABD5F0A3"/>
<dbReference type="Pfam" id="PF13202">
    <property type="entry name" value="EF-hand_5"/>
    <property type="match status" value="3"/>
</dbReference>
<dbReference type="SUPFAM" id="SSF47473">
    <property type="entry name" value="EF-hand"/>
    <property type="match status" value="1"/>
</dbReference>
<evidence type="ECO:0000259" key="1">
    <source>
        <dbReference type="PROSITE" id="PS50222"/>
    </source>
</evidence>
<dbReference type="PROSITE" id="PS50222">
    <property type="entry name" value="EF_HAND_2"/>
    <property type="match status" value="3"/>
</dbReference>
<name>A0ABD5F0A3_9ACTN</name>
<feature type="domain" description="EF-hand" evidence="1">
    <location>
        <begin position="102"/>
        <end position="128"/>
    </location>
</feature>
<dbReference type="InterPro" id="IPR002048">
    <property type="entry name" value="EF_hand_dom"/>
</dbReference>
<dbReference type="SMART" id="SM00054">
    <property type="entry name" value="EFh"/>
    <property type="match status" value="3"/>
</dbReference>
<feature type="domain" description="EF-hand" evidence="1">
    <location>
        <begin position="54"/>
        <end position="89"/>
    </location>
</feature>
<dbReference type="CDD" id="cd00051">
    <property type="entry name" value="EFh"/>
    <property type="match status" value="1"/>
</dbReference>
<dbReference type="InterPro" id="IPR018247">
    <property type="entry name" value="EF_Hand_1_Ca_BS"/>
</dbReference>
<keyword evidence="3" id="KW-1185">Reference proteome</keyword>
<dbReference type="EMBL" id="JAVRES010000048">
    <property type="protein sequence ID" value="MDT0440476.1"/>
    <property type="molecule type" value="Genomic_DNA"/>
</dbReference>
<protein>
    <submittedName>
        <fullName evidence="2">Calcium-binding protein</fullName>
    </submittedName>
</protein>
<organism evidence="2 3">
    <name type="scientific">Streptomyces doudnae</name>
    <dbReference type="NCBI Taxonomy" id="3075536"/>
    <lineage>
        <taxon>Bacteria</taxon>
        <taxon>Bacillati</taxon>
        <taxon>Actinomycetota</taxon>
        <taxon>Actinomycetes</taxon>
        <taxon>Kitasatosporales</taxon>
        <taxon>Streptomycetaceae</taxon>
        <taxon>Streptomyces</taxon>
    </lineage>
</organism>
<comment type="caution">
    <text evidence="2">The sequence shown here is derived from an EMBL/GenBank/DDBJ whole genome shotgun (WGS) entry which is preliminary data.</text>
</comment>
<evidence type="ECO:0000313" key="3">
    <source>
        <dbReference type="Proteomes" id="UP001183535"/>
    </source>
</evidence>
<sequence>MGELLDWKYERLFSLLDANGDGVIAQDDFTLMAGRVLEATGERRTAKGEAYTGAMMNYWQSLRQSADADGNGRVDKDEFRQALRRVSVDFDTLIGPLYQAGFRLADRDGDGLVARQEFTTVLVAIGVPATQAESAFDGLADQDGRLTESRLMHAAGVFYRDEDPANSASHLLFGAP</sequence>
<feature type="domain" description="EF-hand" evidence="1">
    <location>
        <begin position="8"/>
        <end position="39"/>
    </location>
</feature>
<dbReference type="Proteomes" id="UP001183535">
    <property type="component" value="Unassembled WGS sequence"/>
</dbReference>